<organism evidence="1">
    <name type="scientific">uncultured Rubrobacteraceae bacterium</name>
    <dbReference type="NCBI Taxonomy" id="349277"/>
    <lineage>
        <taxon>Bacteria</taxon>
        <taxon>Bacillati</taxon>
        <taxon>Actinomycetota</taxon>
        <taxon>Rubrobacteria</taxon>
        <taxon>Rubrobacterales</taxon>
        <taxon>Rubrobacteraceae</taxon>
        <taxon>environmental samples</taxon>
    </lineage>
</organism>
<name>A0A6J4S2P7_9ACTN</name>
<proteinExistence type="predicted"/>
<protein>
    <submittedName>
        <fullName evidence="1">Uncharacterized protein</fullName>
    </submittedName>
</protein>
<reference evidence="1" key="1">
    <citation type="submission" date="2020-02" db="EMBL/GenBank/DDBJ databases">
        <authorList>
            <person name="Meier V. D."/>
        </authorList>
    </citation>
    <scope>NUCLEOTIDE SEQUENCE</scope>
    <source>
        <strain evidence="1">AVDCRST_MAG12</strain>
    </source>
</reference>
<evidence type="ECO:0000313" key="1">
    <source>
        <dbReference type="EMBL" id="CAA9483535.1"/>
    </source>
</evidence>
<sequence length="196" mass="20982">MTPVRGTTARTLLALAVVTVGFVAYAVLAGETPETGAVGGGGVVDVEINYALEPKDEEQLVGFATNVFVGRVVEKVGAEGAPLSGPGGEVVLRTQFSVAVLENIKGDLGGEVTVSQTGGYDGSEDRRVRVEGDPLLRPGQERLFVTSHDEREGWYTIVAQPFGDVRIESEGQRPDLVERFGRARRDQIPFEPADDR</sequence>
<gene>
    <name evidence="1" type="ORF">AVDCRST_MAG12-1654</name>
</gene>
<dbReference type="AlphaFoldDB" id="A0A6J4S2P7"/>
<accession>A0A6J4S2P7</accession>
<dbReference type="EMBL" id="CADCVK010000259">
    <property type="protein sequence ID" value="CAA9483535.1"/>
    <property type="molecule type" value="Genomic_DNA"/>
</dbReference>